<feature type="region of interest" description="Disordered" evidence="1">
    <location>
        <begin position="1379"/>
        <end position="1413"/>
    </location>
</feature>
<feature type="compositionally biased region" description="Low complexity" evidence="1">
    <location>
        <begin position="721"/>
        <end position="738"/>
    </location>
</feature>
<feature type="domain" description="PDZ" evidence="2">
    <location>
        <begin position="213"/>
        <end position="306"/>
    </location>
</feature>
<feature type="region of interest" description="Disordered" evidence="1">
    <location>
        <begin position="109"/>
        <end position="142"/>
    </location>
</feature>
<feature type="region of interest" description="Disordered" evidence="1">
    <location>
        <begin position="717"/>
        <end position="745"/>
    </location>
</feature>
<proteinExistence type="predicted"/>
<evidence type="ECO:0000256" key="1">
    <source>
        <dbReference type="SAM" id="MobiDB-lite"/>
    </source>
</evidence>
<feature type="region of interest" description="Disordered" evidence="1">
    <location>
        <begin position="1225"/>
        <end position="1254"/>
    </location>
</feature>
<reference evidence="3" key="1">
    <citation type="submission" date="2013-05" db="EMBL/GenBank/DDBJ databases">
        <authorList>
            <person name="Yim A.K.Y."/>
            <person name="Chan T.F."/>
            <person name="Ji K.M."/>
            <person name="Liu X.Y."/>
            <person name="Zhou J.W."/>
            <person name="Li R.Q."/>
            <person name="Yang K.Y."/>
            <person name="Li J."/>
            <person name="Li M."/>
            <person name="Law P.T.W."/>
            <person name="Wu Y.L."/>
            <person name="Cai Z.L."/>
            <person name="Qin H."/>
            <person name="Bao Y."/>
            <person name="Leung R.K.K."/>
            <person name="Ng P.K.S."/>
            <person name="Zou J."/>
            <person name="Zhong X.J."/>
            <person name="Ran P.X."/>
            <person name="Zhong N.S."/>
            <person name="Liu Z.G."/>
            <person name="Tsui S.K.W."/>
        </authorList>
    </citation>
    <scope>NUCLEOTIDE SEQUENCE</scope>
    <source>
        <strain evidence="3">Derf</strain>
        <tissue evidence="3">Whole organism</tissue>
    </source>
</reference>
<feature type="compositionally biased region" description="Low complexity" evidence="1">
    <location>
        <begin position="539"/>
        <end position="555"/>
    </location>
</feature>
<feature type="compositionally biased region" description="Basic and acidic residues" evidence="1">
    <location>
        <begin position="1225"/>
        <end position="1237"/>
    </location>
</feature>
<dbReference type="CDD" id="cd00136">
    <property type="entry name" value="PDZ_canonical"/>
    <property type="match status" value="1"/>
</dbReference>
<feature type="region of interest" description="Disordered" evidence="1">
    <location>
        <begin position="32"/>
        <end position="55"/>
    </location>
</feature>
<keyword evidence="4" id="KW-1185">Reference proteome</keyword>
<feature type="compositionally biased region" description="Basic and acidic residues" evidence="1">
    <location>
        <begin position="979"/>
        <end position="988"/>
    </location>
</feature>
<protein>
    <submittedName>
        <fullName evidence="3">PDZ domain, variant 3</fullName>
    </submittedName>
</protein>
<dbReference type="SUPFAM" id="SSF50156">
    <property type="entry name" value="PDZ domain-like"/>
    <property type="match status" value="1"/>
</dbReference>
<dbReference type="EMBL" id="ASGP02000005">
    <property type="protein sequence ID" value="KAH9506397.1"/>
    <property type="molecule type" value="Genomic_DNA"/>
</dbReference>
<dbReference type="Proteomes" id="UP000790347">
    <property type="component" value="Unassembled WGS sequence"/>
</dbReference>
<evidence type="ECO:0000313" key="3">
    <source>
        <dbReference type="EMBL" id="KAH9506397.1"/>
    </source>
</evidence>
<dbReference type="PROSITE" id="PS50106">
    <property type="entry name" value="PDZ"/>
    <property type="match status" value="1"/>
</dbReference>
<organism evidence="3 4">
    <name type="scientific">Dermatophagoides farinae</name>
    <name type="common">American house dust mite</name>
    <dbReference type="NCBI Taxonomy" id="6954"/>
    <lineage>
        <taxon>Eukaryota</taxon>
        <taxon>Metazoa</taxon>
        <taxon>Ecdysozoa</taxon>
        <taxon>Arthropoda</taxon>
        <taxon>Chelicerata</taxon>
        <taxon>Arachnida</taxon>
        <taxon>Acari</taxon>
        <taxon>Acariformes</taxon>
        <taxon>Sarcoptiformes</taxon>
        <taxon>Astigmata</taxon>
        <taxon>Psoroptidia</taxon>
        <taxon>Analgoidea</taxon>
        <taxon>Pyroglyphidae</taxon>
        <taxon>Dermatophagoidinae</taxon>
        <taxon>Dermatophagoides</taxon>
    </lineage>
</organism>
<sequence length="1792" mass="197844">MNGPLETATLPPLTTTPIQSNGSLFSSYYHPHQHQLHHHHHHHNHANHYPLNGHYHLYPSSTTTTTATANGAIQTTNGSHDCESLTSLNDGDIHVTVLQIDQQQQFQSSNGYHNGNEVMNSLPSSKNLSYHQHHHHNNNKQLTGLNNSDFVTVLTIVSTGATILTTSTSTITTTTTTTANQVTMNDTGSNYNHHQNSNQRIFIDNKRGEIEEEVIIYRLPGERLGMALRFDGGQSANETIRRVFVQSITLNSPSAKAIGLMLGMLREGDEILHIDGRSSSSLTRLECITLLRDAPVCIRLFVRRRNCSNSLNNNNGEDNGGVQMAQNCQTCPSQQHPTSMTTTTMTTMTTVAVPKVSNCCQMPIHLPNLNSQYLNSNHNHLNNNNDVQNRLTASSLSSSSLSLSSSTSSSLISATNTPLLTQLLNSCSDQSIASSSSILNNNKKVPPPVPPRMATTTLSSKRKPRPMPIPPPTQLTVDNPNEILANQHHQIDTKNVDLITNQSSEQTMIIKQNNNGSVGYIEQHGQYSTPIVHQQQNYSQPAPTTQQQQQSIAVIEKPPRRKNFHSNCTTGHQNVVNGNPPPLPPRRPKGPPPKPPIDRIQSTPSIVNVVNLIQNGYQQHQQQQQQNQSNINISNTASLHNTNAVVTTAKSLPSLVTVIHSPTNSNLSKVMENHSHTSIKPTPNNTAKVSFNISNSKVSSFIRQTAEKLHRKLSGKAISTSSLSSSSSSSLSSSSSSSNGESDEEKDVIMNSINKSNSSSSSSCTSKGSTTVIVDLAKTTIDNKEEIQGMKLDNVILVHSNNENNKSEVEFDVEERKPTTTTLSSSTLPSTTTMTLLTTTTTTISPPPPTAASYSDFNHYSEESFESDTDDTSSSVSTIIERGPYCGNNSFVEHTKTTNVDDDDYDIDNLSIVDRVLSPFEKLDNKDISPVNSKITSATTNTTTTDSLETNLSAQSYLVTNLAIATDKHYSQQQQQSEQPHHQLSSDKTDTELINDDEQLMMMIKTTENDFTTANEPMLIDADRSYSIDASPNCIGNDTDDFRRDHLQASSGSDGSGGVDIEQSVDSSIIKENNDDGHSDDEDLIAIKNDLFSRLDDDKDDFMIDTDYLNESSSRFMFHHNSSELILNSYSELSSITEEDEDDDNSTFEMKCLDNGRTIPGKQQQKPVVPEKPIIGNIKQPVINMMNNEMHKMNGSLKPILITNGECQDNRDKEQKLENLKVEYNDNEVVNRNHSSDCDSSTSSSTSESSDDQTKVSLDNVFEFLNKATDDFEFVERMLELTNDKIDSIDDIMRIRESLRGLQESDQRENLQRFLDGKDVFEELIALSSPSSTSSSQIHNKSNANVKRSNGQTTTPPTHNLLQMESSIDFASLPVCLSDQQPSSKNTPKLLLNPPPPSAAKKQFKQQPTPINKSIMMTNNKVDQSIDSKIPTLFPITLSSKSSSSSSLNNLNKRSQSISNIFSRSTNSTMMSNNNGSFNSLIETKPSLIPRPISNFNLSLPQSTLNSNNLTNVSQQRTMMINNRITTSHNCLNRSTSMQSIFSTNSLSRSTKHVSKIANGTLTTPRRQSSTITSGLSTTTTGKNYHHNCLNHNDGSPPYGYGSLSRLNSKSSTNVYNTGSLPRPINNKQTSFHNLNNNNRNNQSNNIQLLNHHDGSSNNNRDFRTTSLTDLTYGATRNNPARRIHTNARKKHSCLLYAPNNSNRPPPLPSPIKPIKPKPIPVVTEIRTYCPNINNNNSIINGDGNCKKIEQESDDDNNNNNGGKKRIIVIKNHCTIKPPVATFKSKKFEEIF</sequence>
<dbReference type="Gene3D" id="2.30.42.10">
    <property type="match status" value="1"/>
</dbReference>
<reference evidence="3" key="2">
    <citation type="journal article" date="2022" name="Res Sq">
        <title>Comparative Genomics Reveals Insights into the Divergent Evolution of Astigmatic Mites and Household Pest Adaptations.</title>
        <authorList>
            <person name="Xiong Q."/>
            <person name="Wan A.T.-Y."/>
            <person name="Liu X.-Y."/>
            <person name="Fung C.S.-H."/>
            <person name="Xiao X."/>
            <person name="Malainual N."/>
            <person name="Hou J."/>
            <person name="Wang L."/>
            <person name="Wang M."/>
            <person name="Yang K."/>
            <person name="Cui Y."/>
            <person name="Leung E."/>
            <person name="Nong W."/>
            <person name="Shin S.-K."/>
            <person name="Au S."/>
            <person name="Jeong K.Y."/>
            <person name="Chew F.T."/>
            <person name="Hui J."/>
            <person name="Leung T.F."/>
            <person name="Tungtrongchitr A."/>
            <person name="Zhong N."/>
            <person name="Liu Z."/>
            <person name="Tsui S."/>
        </authorList>
    </citation>
    <scope>NUCLEOTIDE SEQUENCE</scope>
    <source>
        <strain evidence="3">Derf</strain>
        <tissue evidence="3">Whole organism</tissue>
    </source>
</reference>
<comment type="caution">
    <text evidence="3">The sequence shown here is derived from an EMBL/GenBank/DDBJ whole genome shotgun (WGS) entry which is preliminary data.</text>
</comment>
<dbReference type="InterPro" id="IPR001478">
    <property type="entry name" value="PDZ"/>
</dbReference>
<feature type="region of interest" description="Disordered" evidence="1">
    <location>
        <begin position="1329"/>
        <end position="1360"/>
    </location>
</feature>
<feature type="compositionally biased region" description="Low complexity" evidence="1">
    <location>
        <begin position="1238"/>
        <end position="1248"/>
    </location>
</feature>
<feature type="compositionally biased region" description="Polar residues" evidence="1">
    <location>
        <begin position="565"/>
        <end position="576"/>
    </location>
</feature>
<feature type="compositionally biased region" description="Low complexity" evidence="1">
    <location>
        <begin position="819"/>
        <end position="829"/>
    </location>
</feature>
<gene>
    <name evidence="3" type="primary">IL16_1</name>
    <name evidence="3" type="ORF">DERF_011133</name>
</gene>
<feature type="region of interest" description="Disordered" evidence="1">
    <location>
        <begin position="438"/>
        <end position="473"/>
    </location>
</feature>
<name>A0A922HUC2_DERFA</name>
<feature type="compositionally biased region" description="Basic residues" evidence="1">
    <location>
        <begin position="32"/>
        <end position="46"/>
    </location>
</feature>
<feature type="compositionally biased region" description="Pro residues" evidence="1">
    <location>
        <begin position="579"/>
        <end position="595"/>
    </location>
</feature>
<feature type="region of interest" description="Disordered" evidence="1">
    <location>
        <begin position="969"/>
        <end position="988"/>
    </location>
</feature>
<feature type="compositionally biased region" description="Polar residues" evidence="1">
    <location>
        <begin position="109"/>
        <end position="130"/>
    </location>
</feature>
<feature type="region of interest" description="Disordered" evidence="1">
    <location>
        <begin position="1037"/>
        <end position="1061"/>
    </location>
</feature>
<accession>A0A922HUC2</accession>
<feature type="region of interest" description="Disordered" evidence="1">
    <location>
        <begin position="534"/>
        <end position="601"/>
    </location>
</feature>
<feature type="region of interest" description="Disordered" evidence="1">
    <location>
        <begin position="807"/>
        <end position="829"/>
    </location>
</feature>
<feature type="compositionally biased region" description="Basic and acidic residues" evidence="1">
    <location>
        <begin position="807"/>
        <end position="818"/>
    </location>
</feature>
<evidence type="ECO:0000259" key="2">
    <source>
        <dbReference type="PROSITE" id="PS50106"/>
    </source>
</evidence>
<dbReference type="InterPro" id="IPR036034">
    <property type="entry name" value="PDZ_sf"/>
</dbReference>
<evidence type="ECO:0000313" key="4">
    <source>
        <dbReference type="Proteomes" id="UP000790347"/>
    </source>
</evidence>
<dbReference type="SMART" id="SM00228">
    <property type="entry name" value="PDZ"/>
    <property type="match status" value="1"/>
</dbReference>
<feature type="compositionally biased region" description="Polar residues" evidence="1">
    <location>
        <begin position="1337"/>
        <end position="1360"/>
    </location>
</feature>